<dbReference type="HOGENOM" id="CLU_147397_0_1_7"/>
<dbReference type="InterPro" id="IPR014710">
    <property type="entry name" value="RmlC-like_jellyroll"/>
</dbReference>
<dbReference type="Gene3D" id="2.60.120.10">
    <property type="entry name" value="Jelly Rolls"/>
    <property type="match status" value="1"/>
</dbReference>
<organism evidence="1 2">
    <name type="scientific">Pelobacter propionicus (strain DSM 2379 / NBRC 103807 / OttBd1)</name>
    <dbReference type="NCBI Taxonomy" id="338966"/>
    <lineage>
        <taxon>Bacteria</taxon>
        <taxon>Pseudomonadati</taxon>
        <taxon>Thermodesulfobacteriota</taxon>
        <taxon>Desulfuromonadia</taxon>
        <taxon>Desulfuromonadales</taxon>
        <taxon>Desulfuromonadaceae</taxon>
        <taxon>Pelobacter</taxon>
    </lineage>
</organism>
<dbReference type="SUPFAM" id="SSF51182">
    <property type="entry name" value="RmlC-like cupins"/>
    <property type="match status" value="1"/>
</dbReference>
<dbReference type="KEGG" id="ppd:Ppro_1558"/>
<accession>A1APA3</accession>
<sequence length="116" mass="12794">MSRHSMIDNIFSALPEALPEELVQTLAESETVRIERIVSHGHATPPGEWYDQERDEWVLLLSGGAGLLFEGEESPRGLEPGNCLLIPAHCRHRVAWTAQGVRSIWLAVHFQGGSAA</sequence>
<dbReference type="AlphaFoldDB" id="A1APA3"/>
<dbReference type="eggNOG" id="COG0662">
    <property type="taxonomic scope" value="Bacteria"/>
</dbReference>
<gene>
    <name evidence="1" type="ordered locus">Ppro_1558</name>
</gene>
<dbReference type="EMBL" id="CP000482">
    <property type="protein sequence ID" value="ABK99173.1"/>
    <property type="molecule type" value="Genomic_DNA"/>
</dbReference>
<dbReference type="RefSeq" id="WP_011735463.1">
    <property type="nucleotide sequence ID" value="NC_008609.1"/>
</dbReference>
<evidence type="ECO:0000313" key="1">
    <source>
        <dbReference type="EMBL" id="ABK99173.1"/>
    </source>
</evidence>
<keyword evidence="2" id="KW-1185">Reference proteome</keyword>
<reference evidence="1 2" key="1">
    <citation type="submission" date="2006-10" db="EMBL/GenBank/DDBJ databases">
        <title>Complete sequence of chromosome of Pelobacter propionicus DSM 2379.</title>
        <authorList>
            <consortium name="US DOE Joint Genome Institute"/>
            <person name="Copeland A."/>
            <person name="Lucas S."/>
            <person name="Lapidus A."/>
            <person name="Barry K."/>
            <person name="Detter J.C."/>
            <person name="Glavina del Rio T."/>
            <person name="Hammon N."/>
            <person name="Israni S."/>
            <person name="Dalin E."/>
            <person name="Tice H."/>
            <person name="Pitluck S."/>
            <person name="Saunders E."/>
            <person name="Brettin T."/>
            <person name="Bruce D."/>
            <person name="Han C."/>
            <person name="Tapia R."/>
            <person name="Schmutz J."/>
            <person name="Larimer F."/>
            <person name="Land M."/>
            <person name="Hauser L."/>
            <person name="Kyrpides N."/>
            <person name="Kim E."/>
            <person name="Lovley D."/>
            <person name="Richardson P."/>
        </authorList>
    </citation>
    <scope>NUCLEOTIDE SEQUENCE [LARGE SCALE GENOMIC DNA]</scope>
    <source>
        <strain evidence="2">DSM 2379 / NBRC 103807 / OttBd1</strain>
    </source>
</reference>
<proteinExistence type="predicted"/>
<dbReference type="Proteomes" id="UP000006732">
    <property type="component" value="Chromosome"/>
</dbReference>
<protein>
    <recommendedName>
        <fullName evidence="3">Cupin 2, conserved barrel domain protein</fullName>
    </recommendedName>
</protein>
<dbReference type="CDD" id="cd06981">
    <property type="entry name" value="cupin_reut_a1446"/>
    <property type="match status" value="1"/>
</dbReference>
<name>A1APA3_PELPD</name>
<dbReference type="InterPro" id="IPR011051">
    <property type="entry name" value="RmlC_Cupin_sf"/>
</dbReference>
<evidence type="ECO:0000313" key="2">
    <source>
        <dbReference type="Proteomes" id="UP000006732"/>
    </source>
</evidence>
<evidence type="ECO:0008006" key="3">
    <source>
        <dbReference type="Google" id="ProtNLM"/>
    </source>
</evidence>
<dbReference type="STRING" id="338966.Ppro_1558"/>